<comment type="caution">
    <text evidence="2">The sequence shown here is derived from an EMBL/GenBank/DDBJ whole genome shotgun (WGS) entry which is preliminary data.</text>
</comment>
<dbReference type="EMBL" id="LVYU01000111">
    <property type="protein sequence ID" value="KZA98773.1"/>
    <property type="molecule type" value="Genomic_DNA"/>
</dbReference>
<reference evidence="2" key="1">
    <citation type="submission" date="2016-03" db="EMBL/GenBank/DDBJ databases">
        <title>Microsymbionts genomes from the relict species Vavilovia formosa.</title>
        <authorList>
            <person name="Chirak E."/>
            <person name="Kimeklis A."/>
            <person name="Kopat V."/>
            <person name="Andronov E."/>
        </authorList>
    </citation>
    <scope>NUCLEOTIDE SEQUENCE [LARGE SCALE GENOMIC DNA]</scope>
    <source>
        <strain evidence="2">Vaf12</strain>
    </source>
</reference>
<keyword evidence="1" id="KW-0812">Transmembrane</keyword>
<protein>
    <submittedName>
        <fullName evidence="2">Uncharacterized protein</fullName>
    </submittedName>
</protein>
<proteinExistence type="predicted"/>
<name>A0A154IDW0_RHILE</name>
<evidence type="ECO:0000256" key="1">
    <source>
        <dbReference type="SAM" id="Phobius"/>
    </source>
</evidence>
<gene>
    <name evidence="2" type="ORF">A4A59_26200</name>
</gene>
<evidence type="ECO:0000313" key="2">
    <source>
        <dbReference type="EMBL" id="KZA98773.1"/>
    </source>
</evidence>
<dbReference type="AlphaFoldDB" id="A0A154IDW0"/>
<keyword evidence="1" id="KW-0472">Membrane</keyword>
<accession>A0A154IDW0</accession>
<dbReference type="RefSeq" id="WP_062943589.1">
    <property type="nucleotide sequence ID" value="NZ_CP171844.1"/>
</dbReference>
<feature type="transmembrane region" description="Helical" evidence="1">
    <location>
        <begin position="12"/>
        <end position="31"/>
    </location>
</feature>
<keyword evidence="1" id="KW-1133">Transmembrane helix</keyword>
<sequence>MEIAGIPSNIWIPAVTAIVGIVVGAVAKGYFDYAMQQRSQEHERATRQVERALAHRDKNREFQLSTLLALQKQLVELSSATYAAHIELRVGSVVDGGLPPELDVRRHDSSLELHRLGQALQDDEARGLITKVADASLDLSMAEFIGDREKMDIQGFARHASALQARIGELLRSLHADQTLGTGTSR</sequence>
<organism evidence="2">
    <name type="scientific">Rhizobium leguminosarum</name>
    <dbReference type="NCBI Taxonomy" id="384"/>
    <lineage>
        <taxon>Bacteria</taxon>
        <taxon>Pseudomonadati</taxon>
        <taxon>Pseudomonadota</taxon>
        <taxon>Alphaproteobacteria</taxon>
        <taxon>Hyphomicrobiales</taxon>
        <taxon>Rhizobiaceae</taxon>
        <taxon>Rhizobium/Agrobacterium group</taxon>
        <taxon>Rhizobium</taxon>
    </lineage>
</organism>